<sequence length="206" mass="23381">MKNLFIIIATCIATISFAQNNFETEMQQAFEQWKSGNEAGLKSFKKIQNNYPTERLPKYYIAFTQTLLSFEKENNMEKENLIDEAKLLIAQLEESFPNHPEILNLKALNLTSEIVLNPMANGMALMEDVNATYAHALLLEPKNPRTILGQAEFNINAAKFIGGDIKSSCKNVEKALDLFENELVDVFEPSWGKERAKTLLNNDCKK</sequence>
<dbReference type="AlphaFoldDB" id="A0A8J7G6F7"/>
<dbReference type="EMBL" id="JADGIK010000006">
    <property type="protein sequence ID" value="MBF0597662.1"/>
    <property type="molecule type" value="Genomic_DNA"/>
</dbReference>
<comment type="caution">
    <text evidence="2">The sequence shown here is derived from an EMBL/GenBank/DDBJ whole genome shotgun (WGS) entry which is preliminary data.</text>
</comment>
<dbReference type="Proteomes" id="UP000608754">
    <property type="component" value="Unassembled WGS sequence"/>
</dbReference>
<evidence type="ECO:0008006" key="4">
    <source>
        <dbReference type="Google" id="ProtNLM"/>
    </source>
</evidence>
<evidence type="ECO:0000256" key="1">
    <source>
        <dbReference type="SAM" id="SignalP"/>
    </source>
</evidence>
<accession>A0A8J7G6F7</accession>
<reference evidence="2" key="1">
    <citation type="submission" date="2020-10" db="EMBL/GenBank/DDBJ databases">
        <authorList>
            <person name="Lu T."/>
            <person name="Wang Q."/>
            <person name="Han X."/>
        </authorList>
    </citation>
    <scope>NUCLEOTIDE SEQUENCE</scope>
    <source>
        <strain evidence="2">WQ 117</strain>
    </source>
</reference>
<name>A0A8J7G6F7_9FLAO</name>
<gene>
    <name evidence="2" type="ORF">IM532_09420</name>
</gene>
<proteinExistence type="predicted"/>
<evidence type="ECO:0000313" key="3">
    <source>
        <dbReference type="Proteomes" id="UP000608754"/>
    </source>
</evidence>
<keyword evidence="1" id="KW-0732">Signal</keyword>
<keyword evidence="3" id="KW-1185">Reference proteome</keyword>
<feature type="chain" id="PRO_5035264797" description="Tetratricopeptide repeat protein" evidence="1">
    <location>
        <begin position="19"/>
        <end position="206"/>
    </location>
</feature>
<organism evidence="2 3">
    <name type="scientific">Faecalibacter rhinopitheci</name>
    <dbReference type="NCBI Taxonomy" id="2779678"/>
    <lineage>
        <taxon>Bacteria</taxon>
        <taxon>Pseudomonadati</taxon>
        <taxon>Bacteroidota</taxon>
        <taxon>Flavobacteriia</taxon>
        <taxon>Flavobacteriales</taxon>
        <taxon>Weeksellaceae</taxon>
        <taxon>Faecalibacter</taxon>
    </lineage>
</organism>
<evidence type="ECO:0000313" key="2">
    <source>
        <dbReference type="EMBL" id="MBF0597662.1"/>
    </source>
</evidence>
<dbReference type="RefSeq" id="WP_194183211.1">
    <property type="nucleotide sequence ID" value="NZ_JADGIK010000006.1"/>
</dbReference>
<protein>
    <recommendedName>
        <fullName evidence="4">Tetratricopeptide repeat protein</fullName>
    </recommendedName>
</protein>
<feature type="signal peptide" evidence="1">
    <location>
        <begin position="1"/>
        <end position="18"/>
    </location>
</feature>